<sequence>MKRTHTCGELNLTDLNKKVLLQGWVAKIRKMGAINFVDLRDVYGITQLVIDEKLSKKYDFLKNEYVIEVEGKVIERKSKNKDLKTGEIEVEVSTIKLINKSDLTPFEIKDNIETQEDTRLTYRYLDLRRSIMQKNIILRSKINHIIRNFFIDNNFIEIETPVFGKSTPEGARDFLVPSRLNPKKFYALPQSPQLYKQLFMISGFDRYFQIVKCFRDEDLRIDRQPEFMQLDMEMSFAEDKDIMEIIEAVIKKILFEVKGLDIKEPFLKMSFAEAFDKFGNDKPDLRFGYEIKTVDSIFKNTEIPLFSNLDNKTIRSICVNGLLNKKQLEELTESANQNGVNILAFTKFDKNEWSGSIASKLSQKEKKELVDFFNISNESTILFIVDDYHKATKAMGAVRSSLGKIQQLCNPNDFKILWVVDFPLFEFSEEENRFVAAHHPFTMPSDDCLNTFDKEMKKAKAKAYDIVMNGFEIGGGSQRITDLKIQERMFEALKLSKEVIDKNFGWFINAYKYGAPYHSGCALGLDRINMILSNSENIREVIAFPKNSSGIDPMTYAPDLVTESQLNELNIKIKE</sequence>
<dbReference type="Proteomes" id="UP000094378">
    <property type="component" value="Chromosome"/>
</dbReference>
<dbReference type="PROSITE" id="PS50862">
    <property type="entry name" value="AA_TRNA_LIGASE_II"/>
    <property type="match status" value="1"/>
</dbReference>
<accession>A0A1B3SKM0</accession>
<dbReference type="EMBL" id="CP017015">
    <property type="protein sequence ID" value="AOG60466.1"/>
    <property type="molecule type" value="Genomic_DNA"/>
</dbReference>
<dbReference type="InterPro" id="IPR002312">
    <property type="entry name" value="Asp/Asn-tRNA-synth_IIb"/>
</dbReference>
<proteinExistence type="inferred from homology"/>
<dbReference type="GO" id="GO:0003676">
    <property type="term" value="F:nucleic acid binding"/>
    <property type="evidence" value="ECO:0007669"/>
    <property type="project" value="InterPro"/>
</dbReference>
<dbReference type="InterPro" id="IPR045864">
    <property type="entry name" value="aa-tRNA-synth_II/BPL/LPL"/>
</dbReference>
<dbReference type="NCBIfam" id="TIGR00459">
    <property type="entry name" value="aspS_bact"/>
    <property type="match status" value="1"/>
</dbReference>
<dbReference type="PANTHER" id="PTHR22594">
    <property type="entry name" value="ASPARTYL/LYSYL-TRNA SYNTHETASE"/>
    <property type="match status" value="1"/>
</dbReference>
<dbReference type="SUPFAM" id="SSF50249">
    <property type="entry name" value="Nucleic acid-binding proteins"/>
    <property type="match status" value="1"/>
</dbReference>
<dbReference type="InterPro" id="IPR047090">
    <property type="entry name" value="AspRS_core"/>
</dbReference>
<reference evidence="10 11" key="1">
    <citation type="submission" date="2016-08" db="EMBL/GenBank/DDBJ databases">
        <title>Complete genome sequence of Spiroplasma helicoides TABS-2 (DSM 22551).</title>
        <authorList>
            <person name="Shen W.-Y."/>
            <person name="Lo W.-S."/>
            <person name="Lai Y.-C."/>
            <person name="Kuo C.-H."/>
        </authorList>
    </citation>
    <scope>NUCLEOTIDE SEQUENCE [LARGE SCALE GENOMIC DNA]</scope>
    <source>
        <strain evidence="10 11">TABS-2</strain>
    </source>
</reference>
<dbReference type="SUPFAM" id="SSF55261">
    <property type="entry name" value="GAD domain-like"/>
    <property type="match status" value="1"/>
</dbReference>
<dbReference type="PANTHER" id="PTHR22594:SF5">
    <property type="entry name" value="ASPARTATE--TRNA LIGASE, MITOCHONDRIAL"/>
    <property type="match status" value="1"/>
</dbReference>
<dbReference type="KEGG" id="shj:SHELI_v1c05150"/>
<dbReference type="CDD" id="cd00777">
    <property type="entry name" value="AspRS_core"/>
    <property type="match status" value="1"/>
</dbReference>
<dbReference type="PRINTS" id="PR01042">
    <property type="entry name" value="TRNASYNTHASP"/>
</dbReference>
<feature type="binding site" evidence="8">
    <location>
        <position position="472"/>
    </location>
    <ligand>
        <name>ATP</name>
        <dbReference type="ChEBI" id="CHEBI:30616"/>
    </ligand>
</feature>
<dbReference type="AlphaFoldDB" id="A0A1B3SKM0"/>
<dbReference type="InterPro" id="IPR006195">
    <property type="entry name" value="aa-tRNA-synth_II"/>
</dbReference>
<dbReference type="HAMAP" id="MF_00044">
    <property type="entry name" value="Asp_tRNA_synth_type1"/>
    <property type="match status" value="1"/>
</dbReference>
<dbReference type="InterPro" id="IPR047089">
    <property type="entry name" value="Asp-tRNA-ligase_1_N"/>
</dbReference>
<evidence type="ECO:0000256" key="7">
    <source>
        <dbReference type="ARBA" id="ARBA00023146"/>
    </source>
</evidence>
<name>A0A1B3SKM0_9MOLU</name>
<dbReference type="GO" id="GO:0005737">
    <property type="term" value="C:cytoplasm"/>
    <property type="evidence" value="ECO:0007669"/>
    <property type="project" value="UniProtKB-SubCell"/>
</dbReference>
<comment type="subunit">
    <text evidence="2 8">Homodimer.</text>
</comment>
<organism evidence="10 11">
    <name type="scientific">Spiroplasma helicoides</name>
    <dbReference type="NCBI Taxonomy" id="216938"/>
    <lineage>
        <taxon>Bacteria</taxon>
        <taxon>Bacillati</taxon>
        <taxon>Mycoplasmatota</taxon>
        <taxon>Mollicutes</taxon>
        <taxon>Entomoplasmatales</taxon>
        <taxon>Spiroplasmataceae</taxon>
        <taxon>Spiroplasma</taxon>
    </lineage>
</organism>
<keyword evidence="3 8" id="KW-0436">Ligase</keyword>
<evidence type="ECO:0000256" key="5">
    <source>
        <dbReference type="ARBA" id="ARBA00022840"/>
    </source>
</evidence>
<dbReference type="STRING" id="216938.SHELI_v1c05150"/>
<keyword evidence="6 8" id="KW-0648">Protein biosynthesis</keyword>
<evidence type="ECO:0000256" key="4">
    <source>
        <dbReference type="ARBA" id="ARBA00022741"/>
    </source>
</evidence>
<feature type="binding site" evidence="8">
    <location>
        <position position="479"/>
    </location>
    <ligand>
        <name>L-aspartate</name>
        <dbReference type="ChEBI" id="CHEBI:29991"/>
    </ligand>
</feature>
<gene>
    <name evidence="8 10" type="primary">aspS</name>
    <name evidence="10" type="ORF">SHELI_v1c05150</name>
</gene>
<feature type="binding site" evidence="8">
    <location>
        <position position="169"/>
    </location>
    <ligand>
        <name>L-aspartate</name>
        <dbReference type="ChEBI" id="CHEBI:29991"/>
    </ligand>
</feature>
<feature type="binding site" evidence="8">
    <location>
        <begin position="215"/>
        <end position="217"/>
    </location>
    <ligand>
        <name>ATP</name>
        <dbReference type="ChEBI" id="CHEBI:30616"/>
    </ligand>
</feature>
<evidence type="ECO:0000256" key="6">
    <source>
        <dbReference type="ARBA" id="ARBA00022917"/>
    </source>
</evidence>
<comment type="catalytic activity">
    <reaction evidence="8">
        <text>tRNA(Asp) + L-aspartate + ATP = L-aspartyl-tRNA(Asp) + AMP + diphosphate</text>
        <dbReference type="Rhea" id="RHEA:19649"/>
        <dbReference type="Rhea" id="RHEA-COMP:9660"/>
        <dbReference type="Rhea" id="RHEA-COMP:9678"/>
        <dbReference type="ChEBI" id="CHEBI:29991"/>
        <dbReference type="ChEBI" id="CHEBI:30616"/>
        <dbReference type="ChEBI" id="CHEBI:33019"/>
        <dbReference type="ChEBI" id="CHEBI:78442"/>
        <dbReference type="ChEBI" id="CHEBI:78516"/>
        <dbReference type="ChEBI" id="CHEBI:456215"/>
        <dbReference type="EC" id="6.1.1.12"/>
    </reaction>
</comment>
<dbReference type="GO" id="GO:0006422">
    <property type="term" value="P:aspartyl-tRNA aminoacylation"/>
    <property type="evidence" value="ECO:0007669"/>
    <property type="project" value="UniProtKB-UniRule"/>
</dbReference>
<feature type="binding site" evidence="8">
    <location>
        <position position="215"/>
    </location>
    <ligand>
        <name>L-aspartate</name>
        <dbReference type="ChEBI" id="CHEBI:29991"/>
    </ligand>
</feature>
<evidence type="ECO:0000256" key="8">
    <source>
        <dbReference type="HAMAP-Rule" id="MF_00044"/>
    </source>
</evidence>
<dbReference type="InterPro" id="IPR004364">
    <property type="entry name" value="Aa-tRNA-synt_II"/>
</dbReference>
<keyword evidence="4 8" id="KW-0547">Nucleotide-binding</keyword>
<feature type="binding site" evidence="8">
    <location>
        <begin position="524"/>
        <end position="527"/>
    </location>
    <ligand>
        <name>ATP</name>
        <dbReference type="ChEBI" id="CHEBI:30616"/>
    </ligand>
</feature>
<evidence type="ECO:0000256" key="1">
    <source>
        <dbReference type="ARBA" id="ARBA00006303"/>
    </source>
</evidence>
<dbReference type="GO" id="GO:0004815">
    <property type="term" value="F:aspartate-tRNA ligase activity"/>
    <property type="evidence" value="ECO:0007669"/>
    <property type="project" value="UniProtKB-UniRule"/>
</dbReference>
<dbReference type="SUPFAM" id="SSF55681">
    <property type="entry name" value="Class II aaRS and biotin synthetases"/>
    <property type="match status" value="1"/>
</dbReference>
<dbReference type="NCBIfam" id="NF001750">
    <property type="entry name" value="PRK00476.1"/>
    <property type="match status" value="1"/>
</dbReference>
<dbReference type="InterPro" id="IPR012340">
    <property type="entry name" value="NA-bd_OB-fold"/>
</dbReference>
<dbReference type="CDD" id="cd04317">
    <property type="entry name" value="EcAspRS_like_N"/>
    <property type="match status" value="1"/>
</dbReference>
<keyword evidence="5 8" id="KW-0067">ATP-binding</keyword>
<dbReference type="InterPro" id="IPR004365">
    <property type="entry name" value="NA-bd_OB_tRNA"/>
</dbReference>
<dbReference type="InterPro" id="IPR004115">
    <property type="entry name" value="GAD-like_sf"/>
</dbReference>
<dbReference type="InterPro" id="IPR004524">
    <property type="entry name" value="Asp-tRNA-ligase_1"/>
</dbReference>
<comment type="caution">
    <text evidence="8">Lacks conserved residue(s) required for the propagation of feature annotation.</text>
</comment>
<dbReference type="InterPro" id="IPR029351">
    <property type="entry name" value="GAD_dom"/>
</dbReference>
<keyword evidence="11" id="KW-1185">Reference proteome</keyword>
<feature type="binding site" evidence="8">
    <location>
        <position position="224"/>
    </location>
    <ligand>
        <name>ATP</name>
        <dbReference type="ChEBI" id="CHEBI:30616"/>
    </ligand>
</feature>
<keyword evidence="8" id="KW-0963">Cytoplasm</keyword>
<evidence type="ECO:0000259" key="9">
    <source>
        <dbReference type="PROSITE" id="PS50862"/>
    </source>
</evidence>
<dbReference type="GO" id="GO:0005524">
    <property type="term" value="F:ATP binding"/>
    <property type="evidence" value="ECO:0007669"/>
    <property type="project" value="UniProtKB-UniRule"/>
</dbReference>
<evidence type="ECO:0000256" key="3">
    <source>
        <dbReference type="ARBA" id="ARBA00022598"/>
    </source>
</evidence>
<dbReference type="Gene3D" id="3.30.930.10">
    <property type="entry name" value="Bira Bifunctional Protein, Domain 2"/>
    <property type="match status" value="1"/>
</dbReference>
<feature type="domain" description="Aminoacyl-transfer RNA synthetases class-II family profile" evidence="9">
    <location>
        <begin position="138"/>
        <end position="545"/>
    </location>
</feature>
<dbReference type="RefSeq" id="WP_069116426.1">
    <property type="nucleotide sequence ID" value="NZ_CP017015.1"/>
</dbReference>
<evidence type="ECO:0000256" key="2">
    <source>
        <dbReference type="ARBA" id="ARBA00011738"/>
    </source>
</evidence>
<dbReference type="OrthoDB" id="9802326at2"/>
<comment type="subcellular location">
    <subcellularLocation>
        <location evidence="8">Cytoplasm</location>
    </subcellularLocation>
</comment>
<feature type="binding site" evidence="8">
    <location>
        <position position="438"/>
    </location>
    <ligand>
        <name>L-aspartate</name>
        <dbReference type="ChEBI" id="CHEBI:29991"/>
    </ligand>
</feature>
<dbReference type="Gene3D" id="3.30.1360.30">
    <property type="entry name" value="GAD-like domain"/>
    <property type="match status" value="1"/>
</dbReference>
<dbReference type="EC" id="6.1.1.12" evidence="8"/>
<dbReference type="Pfam" id="PF02938">
    <property type="entry name" value="GAD"/>
    <property type="match status" value="1"/>
</dbReference>
<dbReference type="Gene3D" id="2.40.50.140">
    <property type="entry name" value="Nucleic acid-binding proteins"/>
    <property type="match status" value="1"/>
</dbReference>
<comment type="similarity">
    <text evidence="1 8">Belongs to the class-II aminoacyl-tRNA synthetase family. Type 1 subfamily.</text>
</comment>
<evidence type="ECO:0000313" key="11">
    <source>
        <dbReference type="Proteomes" id="UP000094378"/>
    </source>
</evidence>
<dbReference type="Pfam" id="PF00152">
    <property type="entry name" value="tRNA-synt_2"/>
    <property type="match status" value="1"/>
</dbReference>
<feature type="region of interest" description="Aspartate" evidence="8">
    <location>
        <begin position="193"/>
        <end position="196"/>
    </location>
</feature>
<evidence type="ECO:0000313" key="10">
    <source>
        <dbReference type="EMBL" id="AOG60466.1"/>
    </source>
</evidence>
<comment type="function">
    <text evidence="8">Catalyzes the attachment of L-aspartate to tRNA(Asp) in a two-step reaction: L-aspartate is first activated by ATP to form Asp-AMP and then transferred to the acceptor end of tRNA(Asp).</text>
</comment>
<dbReference type="Pfam" id="PF01336">
    <property type="entry name" value="tRNA_anti-codon"/>
    <property type="match status" value="1"/>
</dbReference>
<protein>
    <recommendedName>
        <fullName evidence="8">Aspartate--tRNA ligase</fullName>
        <ecNumber evidence="8">6.1.1.12</ecNumber>
    </recommendedName>
    <alternativeName>
        <fullName evidence="8">Aspartyl-tRNA synthetase</fullName>
        <shortName evidence="8">AspRS</shortName>
    </alternativeName>
</protein>
<keyword evidence="7 8" id="KW-0030">Aminoacyl-tRNA synthetase</keyword>
<dbReference type="PATRIC" id="fig|216938.3.peg.525"/>